<sequence>MTEAKPGINFEKIAEELEKISGAEELIRTTIVLYLEYHPETGFSAWLKQLRDSFYAVELAEKFLQIIGLYPRVRIEEMIVASEKVIELLYREND</sequence>
<dbReference type="AlphaFoldDB" id="A0A1G1XLK3"/>
<reference evidence="1 2" key="1">
    <citation type="journal article" date="2016" name="Nat. Commun.">
        <title>Thousands of microbial genomes shed light on interconnected biogeochemical processes in an aquifer system.</title>
        <authorList>
            <person name="Anantharaman K."/>
            <person name="Brown C.T."/>
            <person name="Hug L.A."/>
            <person name="Sharon I."/>
            <person name="Castelle C.J."/>
            <person name="Probst A.J."/>
            <person name="Thomas B.C."/>
            <person name="Singh A."/>
            <person name="Wilkins M.J."/>
            <person name="Karaoz U."/>
            <person name="Brodie E.L."/>
            <person name="Williams K.H."/>
            <person name="Hubbard S.S."/>
            <person name="Banfield J.F."/>
        </authorList>
    </citation>
    <scope>NUCLEOTIDE SEQUENCE [LARGE SCALE GENOMIC DNA]</scope>
</reference>
<organism evidence="1 2">
    <name type="scientific">Candidatus Brennerbacteria bacterium RIFOXYD1_FULL_41_16</name>
    <dbReference type="NCBI Taxonomy" id="1797529"/>
    <lineage>
        <taxon>Bacteria</taxon>
        <taxon>Candidatus Brenneribacteriota</taxon>
    </lineage>
</organism>
<dbReference type="STRING" id="1797529.A2570_00015"/>
<proteinExistence type="predicted"/>
<comment type="caution">
    <text evidence="1">The sequence shown here is derived from an EMBL/GenBank/DDBJ whole genome shotgun (WGS) entry which is preliminary data.</text>
</comment>
<name>A0A1G1XLK3_9BACT</name>
<protein>
    <submittedName>
        <fullName evidence="1">Uncharacterized protein</fullName>
    </submittedName>
</protein>
<dbReference type="Proteomes" id="UP000178570">
    <property type="component" value="Unassembled WGS sequence"/>
</dbReference>
<dbReference type="EMBL" id="MHHY01000001">
    <property type="protein sequence ID" value="OGY41015.1"/>
    <property type="molecule type" value="Genomic_DNA"/>
</dbReference>
<accession>A0A1G1XLK3</accession>
<gene>
    <name evidence="1" type="ORF">A2570_00015</name>
</gene>
<evidence type="ECO:0000313" key="1">
    <source>
        <dbReference type="EMBL" id="OGY41015.1"/>
    </source>
</evidence>
<evidence type="ECO:0000313" key="2">
    <source>
        <dbReference type="Proteomes" id="UP000178570"/>
    </source>
</evidence>